<keyword evidence="1" id="KW-0433">Leucine-rich repeat</keyword>
<dbReference type="PROSITE" id="PS51746">
    <property type="entry name" value="PPM_2"/>
    <property type="match status" value="1"/>
</dbReference>
<dbReference type="PANTHER" id="PTHR48051">
    <property type="match status" value="1"/>
</dbReference>
<dbReference type="InterPro" id="IPR050216">
    <property type="entry name" value="LRR_domain-containing"/>
</dbReference>
<dbReference type="InterPro" id="IPR003591">
    <property type="entry name" value="Leu-rich_rpt_typical-subtyp"/>
</dbReference>
<protein>
    <submittedName>
        <fullName evidence="6">PPM-type phosphatase domain-containing protein</fullName>
    </submittedName>
</protein>
<dbReference type="Pfam" id="PF23010">
    <property type="entry name" value="RA_3"/>
    <property type="match status" value="1"/>
</dbReference>
<proteinExistence type="predicted"/>
<dbReference type="Pfam" id="PF13855">
    <property type="entry name" value="LRR_8"/>
    <property type="match status" value="2"/>
</dbReference>
<organism evidence="5 6">
    <name type="scientific">Parastrongyloides trichosuri</name>
    <name type="common">Possum-specific nematode worm</name>
    <dbReference type="NCBI Taxonomy" id="131310"/>
    <lineage>
        <taxon>Eukaryota</taxon>
        <taxon>Metazoa</taxon>
        <taxon>Ecdysozoa</taxon>
        <taxon>Nematoda</taxon>
        <taxon>Chromadorea</taxon>
        <taxon>Rhabditida</taxon>
        <taxon>Tylenchina</taxon>
        <taxon>Panagrolaimomorpha</taxon>
        <taxon>Strongyloidoidea</taxon>
        <taxon>Strongyloididae</taxon>
        <taxon>Parastrongyloides</taxon>
    </lineage>
</organism>
<dbReference type="SMART" id="SM00369">
    <property type="entry name" value="LRR_TYP"/>
    <property type="match status" value="11"/>
</dbReference>
<dbReference type="STRING" id="131310.A0A0N4Z6F1"/>
<dbReference type="SMART" id="SM00364">
    <property type="entry name" value="LRR_BAC"/>
    <property type="match status" value="9"/>
</dbReference>
<dbReference type="PANTHER" id="PTHR48051:SF1">
    <property type="entry name" value="RAS SUPPRESSOR PROTEIN 1"/>
    <property type="match status" value="1"/>
</dbReference>
<dbReference type="InterPro" id="IPR036457">
    <property type="entry name" value="PPM-type-like_dom_sf"/>
</dbReference>
<dbReference type="WBParaSite" id="PTRK_0000275800.1">
    <property type="protein sequence ID" value="PTRK_0000275800.1"/>
    <property type="gene ID" value="PTRK_0000275800"/>
</dbReference>
<name>A0A0N4Z6F1_PARTI</name>
<dbReference type="InterPro" id="IPR001611">
    <property type="entry name" value="Leu-rich_rpt"/>
</dbReference>
<evidence type="ECO:0000313" key="5">
    <source>
        <dbReference type="Proteomes" id="UP000038045"/>
    </source>
</evidence>
<evidence type="ECO:0000313" key="6">
    <source>
        <dbReference type="WBParaSite" id="PTRK_0000275800.1"/>
    </source>
</evidence>
<keyword evidence="5" id="KW-1185">Reference proteome</keyword>
<dbReference type="SUPFAM" id="SSF81606">
    <property type="entry name" value="PP2C-like"/>
    <property type="match status" value="1"/>
</dbReference>
<evidence type="ECO:0000256" key="1">
    <source>
        <dbReference type="ARBA" id="ARBA00022614"/>
    </source>
</evidence>
<evidence type="ECO:0000259" key="4">
    <source>
        <dbReference type="PROSITE" id="PS51746"/>
    </source>
</evidence>
<dbReference type="SUPFAM" id="SSF52058">
    <property type="entry name" value="L domain-like"/>
    <property type="match status" value="2"/>
</dbReference>
<dbReference type="Gene3D" id="3.80.10.10">
    <property type="entry name" value="Ribonuclease Inhibitor"/>
    <property type="match status" value="3"/>
</dbReference>
<dbReference type="InterPro" id="IPR055071">
    <property type="entry name" value="RA_PHLPP-like"/>
</dbReference>
<reference evidence="6" key="1">
    <citation type="submission" date="2017-02" db="UniProtKB">
        <authorList>
            <consortium name="WormBaseParasite"/>
        </authorList>
    </citation>
    <scope>IDENTIFICATION</scope>
</reference>
<dbReference type="PROSITE" id="PS51450">
    <property type="entry name" value="LRR"/>
    <property type="match status" value="5"/>
</dbReference>
<keyword evidence="2" id="KW-0479">Metal-binding</keyword>
<dbReference type="InterPro" id="IPR032675">
    <property type="entry name" value="LRR_dom_sf"/>
</dbReference>
<keyword evidence="3" id="KW-0677">Repeat</keyword>
<accession>A0A0N4Z6F1</accession>
<dbReference type="SUPFAM" id="SSF50729">
    <property type="entry name" value="PH domain-like"/>
    <property type="match status" value="1"/>
</dbReference>
<dbReference type="GO" id="GO:0005737">
    <property type="term" value="C:cytoplasm"/>
    <property type="evidence" value="ECO:0007669"/>
    <property type="project" value="TreeGrafter"/>
</dbReference>
<dbReference type="Pfam" id="PF00560">
    <property type="entry name" value="LRR_1"/>
    <property type="match status" value="4"/>
</dbReference>
<sequence length="1024" mass="117177">MEIKNIYVQVGNLHIRRLSPDSRPLWMQNDILMTLGHKTIEEILPLGDNIPTFNLNENAFSQILLSTCMIKKNGILQKWYKKKCIMFNGTIRLINFKDNNETGLSPDDEILLLSKLDLEIIDCSKGKCMKLSEKNGNYILVSFDNPDELGEWSLKASQCQMVPNCDLSDRYLVYLPEYLFATGKNRNIVNINLRRNSLVTRSHDGNNNIMIGYVDDLVRFTSLKYLNLSSNCLRFFPMALCQMVSLIELDISGNQINIIPNGIRHLRNLKILNLSNNWLKMLPKNFNEFFQLTHLDLSFNRFTSIPESLYKMEYLESWLLNGNEINSINISKSLSIQSLQLRLNNLSQPITFNSTTFQKLTKLDLRHAGFCREIDVSNLSQLQILYCNNLGLKYLSVNGTNIRQLYASNNHLEEIIIMPVPFKLIAIDISYNCLEMLPEWIPEINSLISIKATHNRIFTLPYRLFMNMPSLRFLNLQNNEITKLPELVENCCIEILNISNNKITSLSKNLLKSSHKLTHLNASNNKLTSLPYANTFIDLNRIQILKLSRNKLNESSIPVIMSLKKLRLLDISYNNFRFFNDSMLSQLSYLEEINISGNEISTIPEEISLLESLTVLRAHTNKLKVIPKFSNTKLLKVLDLSNNLLNNIIPETCVNENMKFLDLTCNRIIVNNNGKRNEKINIKNLKKKCDIKKHIEIEDIGRKDFFKNLQYGFSESNGDKKKLTLHQIRPKQFENMCFGMIDGYSNNEIAIKIKFLIMEYLTNQAKLNCDVLTRCLLDVHEKLGKDGNRIGGSAFLLSINGDEVYIANTGSIKAVIVKSNGIVKEVTNGNSPVKGDEYDRLRNANAIITDDNCINGICPVGKAIGYSYLFPAILPTPDCEKIKIKPNKDHIIIGNRDIWKYLNDEDINFSIKVSSNCYQIAKILQDIIQSNDYTGNISILVIKITNKEMHFISNEVVPSTMTKEEQGSDYVKNDIIEENALRKIEERLEKISEAISKIETDAISSSHSSLHLKDYNGKGKIINK</sequence>
<evidence type="ECO:0000256" key="2">
    <source>
        <dbReference type="ARBA" id="ARBA00022723"/>
    </source>
</evidence>
<dbReference type="Gene3D" id="3.60.40.10">
    <property type="entry name" value="PPM-type phosphatase domain"/>
    <property type="match status" value="1"/>
</dbReference>
<dbReference type="InterPro" id="IPR001932">
    <property type="entry name" value="PPM-type_phosphatase-like_dom"/>
</dbReference>
<evidence type="ECO:0000256" key="3">
    <source>
        <dbReference type="ARBA" id="ARBA00022737"/>
    </source>
</evidence>
<dbReference type="Pfam" id="PF00481">
    <property type="entry name" value="PP2C"/>
    <property type="match status" value="1"/>
</dbReference>
<dbReference type="GO" id="GO:0046872">
    <property type="term" value="F:metal ion binding"/>
    <property type="evidence" value="ECO:0007669"/>
    <property type="project" value="UniProtKB-KW"/>
</dbReference>
<dbReference type="Proteomes" id="UP000038045">
    <property type="component" value="Unplaced"/>
</dbReference>
<feature type="domain" description="PPM-type phosphatase" evidence="4">
    <location>
        <begin position="710"/>
        <end position="944"/>
    </location>
</feature>
<dbReference type="SMART" id="SM00332">
    <property type="entry name" value="PP2Cc"/>
    <property type="match status" value="1"/>
</dbReference>
<dbReference type="AlphaFoldDB" id="A0A0N4Z6F1"/>